<dbReference type="PANTHER" id="PTHR13096:SF8">
    <property type="entry name" value="RIBOSOMAL OXYGENASE 1"/>
    <property type="match status" value="1"/>
</dbReference>
<protein>
    <submittedName>
        <fullName evidence="6">Cupin superfamily protein</fullName>
    </submittedName>
</protein>
<dbReference type="Gene3D" id="2.60.120.650">
    <property type="entry name" value="Cupin"/>
    <property type="match status" value="1"/>
</dbReference>
<dbReference type="CDD" id="cd02208">
    <property type="entry name" value="cupin_RmlC-like"/>
    <property type="match status" value="1"/>
</dbReference>
<dbReference type="PROSITE" id="PS51184">
    <property type="entry name" value="JMJC"/>
    <property type="match status" value="1"/>
</dbReference>
<sequence>MTSAGLAKPTAASPGSAPSEAPLSFRALIAPLEPARFFADYYGRRPLHIPAGAIDKAGRTVTWPQINEIMAMTSIWSDSSLELALNGRSLPPQAYCYEGIDREGRRTLKPDSQRVQELVARGATVVLNYIDTLLPGIRSTAAAVASAAGAPVSVSLFASWHKVQGYHVHFDTQNVFALQIVGRKTWKIYANREQNPARIPGFDSPSVSPEEGEKRKGPLLFEVTLEPGDLLYVPPGFYHQALAETDAAVHVGYGVCHFVVQDFVNLLVRDLPKIPAFREPLAHFDEPEALARQLVEVAEQLRAVVGQPQQAETMRQFLRAKAFEQYAVYNLPHRRPNHRFRLRRAGLLDAAPTPGGPLAAQLAEWARRVELFALSDLQAAFPDRPAAALDEALQDLIRSGALEPV</sequence>
<reference evidence="6 7" key="1">
    <citation type="submission" date="2017-04" db="EMBL/GenBank/DDBJ databases">
        <authorList>
            <person name="Afonso C.L."/>
            <person name="Miller P.J."/>
            <person name="Scott M.A."/>
            <person name="Spackman E."/>
            <person name="Goraichik I."/>
            <person name="Dimitrov K.M."/>
            <person name="Suarez D.L."/>
            <person name="Swayne D.E."/>
        </authorList>
    </citation>
    <scope>NUCLEOTIDE SEQUENCE [LARGE SCALE GENOMIC DNA]</scope>
    <source>
        <strain evidence="6 7">USBA 355</strain>
    </source>
</reference>
<evidence type="ECO:0000256" key="1">
    <source>
        <dbReference type="ARBA" id="ARBA00001954"/>
    </source>
</evidence>
<dbReference type="InterPro" id="IPR039994">
    <property type="entry name" value="NO66-like"/>
</dbReference>
<evidence type="ECO:0000256" key="2">
    <source>
        <dbReference type="ARBA" id="ARBA00022723"/>
    </source>
</evidence>
<proteinExistence type="predicted"/>
<dbReference type="InterPro" id="IPR003347">
    <property type="entry name" value="JmjC_dom"/>
</dbReference>
<evidence type="ECO:0000256" key="3">
    <source>
        <dbReference type="ARBA" id="ARBA00023004"/>
    </source>
</evidence>
<dbReference type="Pfam" id="PF08007">
    <property type="entry name" value="JmjC_2"/>
    <property type="match status" value="1"/>
</dbReference>
<feature type="domain" description="JmjC" evidence="5">
    <location>
        <begin position="111"/>
        <end position="272"/>
    </location>
</feature>
<comment type="cofactor">
    <cofactor evidence="1">
        <name>Fe(2+)</name>
        <dbReference type="ChEBI" id="CHEBI:29033"/>
    </cofactor>
</comment>
<keyword evidence="2" id="KW-0479">Metal-binding</keyword>
<evidence type="ECO:0000256" key="4">
    <source>
        <dbReference type="SAM" id="MobiDB-lite"/>
    </source>
</evidence>
<accession>A0A1Y6BFY2</accession>
<feature type="compositionally biased region" description="Low complexity" evidence="4">
    <location>
        <begin position="9"/>
        <end position="20"/>
    </location>
</feature>
<name>A0A1Y6BFY2_9PROT</name>
<evidence type="ECO:0000259" key="5">
    <source>
        <dbReference type="PROSITE" id="PS51184"/>
    </source>
</evidence>
<dbReference type="SUPFAM" id="SSF51197">
    <property type="entry name" value="Clavaminate synthase-like"/>
    <property type="match status" value="1"/>
</dbReference>
<keyword evidence="7" id="KW-1185">Reference proteome</keyword>
<dbReference type="PANTHER" id="PTHR13096">
    <property type="entry name" value="MINA53 MYC INDUCED NUCLEAR ANTIGEN"/>
    <property type="match status" value="1"/>
</dbReference>
<dbReference type="AlphaFoldDB" id="A0A1Y6BFY2"/>
<dbReference type="RefSeq" id="WP_159460142.1">
    <property type="nucleotide sequence ID" value="NZ_FWZX01000004.1"/>
</dbReference>
<evidence type="ECO:0000313" key="7">
    <source>
        <dbReference type="Proteomes" id="UP000192917"/>
    </source>
</evidence>
<dbReference type="GO" id="GO:0046872">
    <property type="term" value="F:metal ion binding"/>
    <property type="evidence" value="ECO:0007669"/>
    <property type="project" value="UniProtKB-KW"/>
</dbReference>
<feature type="region of interest" description="Disordered" evidence="4">
    <location>
        <begin position="1"/>
        <end position="20"/>
    </location>
</feature>
<evidence type="ECO:0000313" key="6">
    <source>
        <dbReference type="EMBL" id="SMF09169.1"/>
    </source>
</evidence>
<keyword evidence="3" id="KW-0408">Iron</keyword>
<dbReference type="EMBL" id="FWZX01000004">
    <property type="protein sequence ID" value="SMF09169.1"/>
    <property type="molecule type" value="Genomic_DNA"/>
</dbReference>
<dbReference type="Proteomes" id="UP000192917">
    <property type="component" value="Unassembled WGS sequence"/>
</dbReference>
<dbReference type="STRING" id="560819.SAMN05428998_104211"/>
<organism evidence="6 7">
    <name type="scientific">Tistlia consotensis USBA 355</name>
    <dbReference type="NCBI Taxonomy" id="560819"/>
    <lineage>
        <taxon>Bacteria</taxon>
        <taxon>Pseudomonadati</taxon>
        <taxon>Pseudomonadota</taxon>
        <taxon>Alphaproteobacteria</taxon>
        <taxon>Rhodospirillales</taxon>
        <taxon>Rhodovibrionaceae</taxon>
        <taxon>Tistlia</taxon>
    </lineage>
</organism>
<gene>
    <name evidence="6" type="ORF">SAMN05428998_104211</name>
</gene>